<dbReference type="HOGENOM" id="CLU_000288_7_40_1"/>
<evidence type="ECO:0000256" key="6">
    <source>
        <dbReference type="ARBA" id="ARBA00022777"/>
    </source>
</evidence>
<keyword evidence="2" id="KW-1003">Cell membrane</keyword>
<dbReference type="SUPFAM" id="SSF56112">
    <property type="entry name" value="Protein kinase-like (PK-like)"/>
    <property type="match status" value="1"/>
</dbReference>
<dbReference type="PROSITE" id="PS00107">
    <property type="entry name" value="PROTEIN_KINASE_ATP"/>
    <property type="match status" value="1"/>
</dbReference>
<dbReference type="eggNOG" id="KOG0200">
    <property type="taxonomic scope" value="Eukaryota"/>
</dbReference>
<dbReference type="STRING" id="31234.E3LH34"/>
<evidence type="ECO:0000256" key="4">
    <source>
        <dbReference type="ARBA" id="ARBA00022692"/>
    </source>
</evidence>
<evidence type="ECO:0000256" key="13">
    <source>
        <dbReference type="SAM" id="Phobius"/>
    </source>
</evidence>
<dbReference type="GO" id="GO:0007169">
    <property type="term" value="P:cell surface receptor protein tyrosine kinase signaling pathway"/>
    <property type="evidence" value="ECO:0007669"/>
    <property type="project" value="TreeGrafter"/>
</dbReference>
<evidence type="ECO:0000256" key="14">
    <source>
        <dbReference type="SAM" id="SignalP"/>
    </source>
</evidence>
<keyword evidence="8 13" id="KW-1133">Transmembrane helix</keyword>
<feature type="binding site" evidence="12">
    <location>
        <position position="176"/>
    </location>
    <ligand>
        <name>ATP</name>
        <dbReference type="ChEBI" id="CHEBI:30616"/>
    </ligand>
</feature>
<evidence type="ECO:0000256" key="8">
    <source>
        <dbReference type="ARBA" id="ARBA00022989"/>
    </source>
</evidence>
<keyword evidence="10" id="KW-0829">Tyrosine-protein kinase</keyword>
<proteinExistence type="predicted"/>
<evidence type="ECO:0000256" key="12">
    <source>
        <dbReference type="PROSITE-ProRule" id="PRU10141"/>
    </source>
</evidence>
<evidence type="ECO:0000313" key="16">
    <source>
        <dbReference type="EMBL" id="EFO85700.1"/>
    </source>
</evidence>
<keyword evidence="4 13" id="KW-0812">Transmembrane</keyword>
<keyword evidence="6" id="KW-0418">Kinase</keyword>
<dbReference type="GO" id="GO:0005886">
    <property type="term" value="C:plasma membrane"/>
    <property type="evidence" value="ECO:0007669"/>
    <property type="project" value="UniProtKB-SubCell"/>
</dbReference>
<dbReference type="InterPro" id="IPR050122">
    <property type="entry name" value="RTK"/>
</dbReference>
<dbReference type="InterPro" id="IPR001245">
    <property type="entry name" value="Ser-Thr/Tyr_kinase_cat_dom"/>
</dbReference>
<dbReference type="EMBL" id="DS268408">
    <property type="protein sequence ID" value="EFO85700.1"/>
    <property type="molecule type" value="Genomic_DNA"/>
</dbReference>
<evidence type="ECO:0000256" key="9">
    <source>
        <dbReference type="ARBA" id="ARBA00023136"/>
    </source>
</evidence>
<dbReference type="CDD" id="cd00192">
    <property type="entry name" value="PTKc"/>
    <property type="match status" value="1"/>
</dbReference>
<dbReference type="InterPro" id="IPR000719">
    <property type="entry name" value="Prot_kinase_dom"/>
</dbReference>
<feature type="chain" id="PRO_5003173714" evidence="14">
    <location>
        <begin position="20"/>
        <end position="509"/>
    </location>
</feature>
<evidence type="ECO:0000256" key="11">
    <source>
        <dbReference type="ARBA" id="ARBA00051243"/>
    </source>
</evidence>
<dbReference type="InParanoid" id="E3LH34"/>
<protein>
    <submittedName>
        <fullName evidence="16">CRE-KIN-16 protein</fullName>
    </submittedName>
</protein>
<dbReference type="SMART" id="SM00219">
    <property type="entry name" value="TyrKc"/>
    <property type="match status" value="1"/>
</dbReference>
<evidence type="ECO:0000256" key="5">
    <source>
        <dbReference type="ARBA" id="ARBA00022741"/>
    </source>
</evidence>
<feature type="signal peptide" evidence="14">
    <location>
        <begin position="1"/>
        <end position="19"/>
    </location>
</feature>
<dbReference type="GO" id="GO:0043235">
    <property type="term" value="C:receptor complex"/>
    <property type="evidence" value="ECO:0007669"/>
    <property type="project" value="TreeGrafter"/>
</dbReference>
<keyword evidence="5 12" id="KW-0547">Nucleotide-binding</keyword>
<gene>
    <name evidence="16" type="primary">Cre-kin-16</name>
    <name evidence="16" type="ORF">CRE_02060</name>
</gene>
<evidence type="ECO:0000259" key="15">
    <source>
        <dbReference type="PROSITE" id="PS50011"/>
    </source>
</evidence>
<dbReference type="PANTHER" id="PTHR24416">
    <property type="entry name" value="TYROSINE-PROTEIN KINASE RECEPTOR"/>
    <property type="match status" value="1"/>
</dbReference>
<keyword evidence="7 12" id="KW-0067">ATP-binding</keyword>
<dbReference type="GO" id="GO:0004714">
    <property type="term" value="F:transmembrane receptor protein tyrosine kinase activity"/>
    <property type="evidence" value="ECO:0007669"/>
    <property type="project" value="UniProtKB-EC"/>
</dbReference>
<dbReference type="InterPro" id="IPR017441">
    <property type="entry name" value="Protein_kinase_ATP_BS"/>
</dbReference>
<dbReference type="PANTHER" id="PTHR24416:SF626">
    <property type="entry name" value="PROTEIN KINASE DOMAIN-CONTAINING PROTEIN-RELATED"/>
    <property type="match status" value="1"/>
</dbReference>
<accession>E3LH34</accession>
<dbReference type="Gene3D" id="1.10.510.10">
    <property type="entry name" value="Transferase(Phosphotransferase) domain 1"/>
    <property type="match status" value="1"/>
</dbReference>
<dbReference type="Proteomes" id="UP000008281">
    <property type="component" value="Unassembled WGS sequence"/>
</dbReference>
<dbReference type="PROSITE" id="PS00109">
    <property type="entry name" value="PROTEIN_KINASE_TYR"/>
    <property type="match status" value="1"/>
</dbReference>
<dbReference type="PROSITE" id="PS50011">
    <property type="entry name" value="PROTEIN_KINASE_DOM"/>
    <property type="match status" value="1"/>
</dbReference>
<keyword evidence="17" id="KW-1185">Reference proteome</keyword>
<keyword evidence="3" id="KW-0808">Transferase</keyword>
<keyword evidence="9 13" id="KW-0472">Membrane</keyword>
<dbReference type="Pfam" id="PF07714">
    <property type="entry name" value="PK_Tyr_Ser-Thr"/>
    <property type="match status" value="1"/>
</dbReference>
<dbReference type="GO" id="GO:0045138">
    <property type="term" value="P:nematode male tail tip morphogenesis"/>
    <property type="evidence" value="ECO:0007669"/>
    <property type="project" value="UniProtKB-ARBA"/>
</dbReference>
<reference evidence="16" key="1">
    <citation type="submission" date="2007-07" db="EMBL/GenBank/DDBJ databases">
        <title>PCAP assembly of the Caenorhabditis remanei genome.</title>
        <authorList>
            <consortium name="The Caenorhabditis remanei Sequencing Consortium"/>
            <person name="Wilson R.K."/>
        </authorList>
    </citation>
    <scope>NUCLEOTIDE SEQUENCE [LARGE SCALE GENOMIC DNA]</scope>
    <source>
        <strain evidence="16">PB4641</strain>
    </source>
</reference>
<comment type="catalytic activity">
    <reaction evidence="11">
        <text>L-tyrosyl-[protein] + ATP = O-phospho-L-tyrosyl-[protein] + ADP + H(+)</text>
        <dbReference type="Rhea" id="RHEA:10596"/>
        <dbReference type="Rhea" id="RHEA-COMP:10136"/>
        <dbReference type="Rhea" id="RHEA-COMP:20101"/>
        <dbReference type="ChEBI" id="CHEBI:15378"/>
        <dbReference type="ChEBI" id="CHEBI:30616"/>
        <dbReference type="ChEBI" id="CHEBI:46858"/>
        <dbReference type="ChEBI" id="CHEBI:61978"/>
        <dbReference type="ChEBI" id="CHEBI:456216"/>
        <dbReference type="EC" id="2.7.10.1"/>
    </reaction>
</comment>
<organism evidence="17">
    <name type="scientific">Caenorhabditis remanei</name>
    <name type="common">Caenorhabditis vulgaris</name>
    <dbReference type="NCBI Taxonomy" id="31234"/>
    <lineage>
        <taxon>Eukaryota</taxon>
        <taxon>Metazoa</taxon>
        <taxon>Ecdysozoa</taxon>
        <taxon>Nematoda</taxon>
        <taxon>Chromadorea</taxon>
        <taxon>Rhabditida</taxon>
        <taxon>Rhabditina</taxon>
        <taxon>Rhabditomorpha</taxon>
        <taxon>Rhabditoidea</taxon>
        <taxon>Rhabditidae</taxon>
        <taxon>Peloderinae</taxon>
        <taxon>Caenorhabditis</taxon>
    </lineage>
</organism>
<dbReference type="AlphaFoldDB" id="E3LH34"/>
<feature type="domain" description="Protein kinase" evidence="15">
    <location>
        <begin position="137"/>
        <end position="471"/>
    </location>
</feature>
<dbReference type="GO" id="GO:0005524">
    <property type="term" value="F:ATP binding"/>
    <property type="evidence" value="ECO:0007669"/>
    <property type="project" value="UniProtKB-UniRule"/>
</dbReference>
<dbReference type="FunFam" id="3.30.200.20:FF:000586">
    <property type="entry name" value="Receptor protein-tyrosine kinase"/>
    <property type="match status" value="1"/>
</dbReference>
<evidence type="ECO:0000256" key="1">
    <source>
        <dbReference type="ARBA" id="ARBA00004162"/>
    </source>
</evidence>
<dbReference type="InterPro" id="IPR008266">
    <property type="entry name" value="Tyr_kinase_AS"/>
</dbReference>
<dbReference type="OMA" id="HCHVELY"/>
<dbReference type="Gene3D" id="3.30.200.20">
    <property type="entry name" value="Phosphorylase Kinase, domain 1"/>
    <property type="match status" value="1"/>
</dbReference>
<comment type="subcellular location">
    <subcellularLocation>
        <location evidence="1">Cell membrane</location>
        <topology evidence="1">Single-pass membrane protein</topology>
    </subcellularLocation>
</comment>
<dbReference type="FunCoup" id="E3LH34">
    <property type="interactions" value="4"/>
</dbReference>
<dbReference type="InterPro" id="IPR020635">
    <property type="entry name" value="Tyr_kinase_cat_dom"/>
</dbReference>
<name>E3LH34_CAERE</name>
<evidence type="ECO:0000256" key="2">
    <source>
        <dbReference type="ARBA" id="ARBA00022475"/>
    </source>
</evidence>
<evidence type="ECO:0000256" key="3">
    <source>
        <dbReference type="ARBA" id="ARBA00022679"/>
    </source>
</evidence>
<sequence length="509" mass="58940">MMSHGFLLFLFFLIIAVSSITTKNGTSSASHRFLRSTSENDTIEKEPQNGSMFKIRTTVFFFIYGFLVLLAFIGFLVWRLRRSKFQAQKNSSALANIYNDMRDTGEPIPEDLKNCPLNDKLEYLPYKKQYEIADENLEKSTVLGKGNFGIVRKGLLKMADPKTEEEEKKRLTVALKCELFNFRKFLFLKLPAAANQYDIAQTSMLASELRLMCAIGRFPNVLALVGAVTVDLRKGKLLIVTEYVDCGDLHKYLKDHRDIFEDHLVVDKSEPNSYLTPLSSKRKTYMFKTENGEQENMINESLESLTTSDLLSFGLQIANGMQYLASIPMVHRDLALRNVLLKKNKTIRIADFGMARKYEDNTSYYRTKKTKDAPVPVRWMSPEAFYGMRFTQQSDVWSFGICLYELFTLGGLPYPDIQSEDVYTYMQSGRRCEQPDHCHVELYDLMKLCWQQKPELRPTFNVIVEYFMEHMKKSAKQLLDYVEEMLRVEADTQRKLDDWISTDRSITAL</sequence>
<dbReference type="InterPro" id="IPR011009">
    <property type="entry name" value="Kinase-like_dom_sf"/>
</dbReference>
<dbReference type="OrthoDB" id="5912975at2759"/>
<keyword evidence="14" id="KW-0732">Signal</keyword>
<evidence type="ECO:0000256" key="7">
    <source>
        <dbReference type="ARBA" id="ARBA00022840"/>
    </source>
</evidence>
<evidence type="ECO:0000256" key="10">
    <source>
        <dbReference type="ARBA" id="ARBA00023137"/>
    </source>
</evidence>
<dbReference type="FunFam" id="1.10.510.10:FF:000554">
    <property type="entry name" value="Predicted protein"/>
    <property type="match status" value="1"/>
</dbReference>
<evidence type="ECO:0000313" key="17">
    <source>
        <dbReference type="Proteomes" id="UP000008281"/>
    </source>
</evidence>
<feature type="transmembrane region" description="Helical" evidence="13">
    <location>
        <begin position="59"/>
        <end position="80"/>
    </location>
</feature>